<organism evidence="3">
    <name type="scientific">Cryptosporidium hominis</name>
    <dbReference type="NCBI Taxonomy" id="237895"/>
    <lineage>
        <taxon>Eukaryota</taxon>
        <taxon>Sar</taxon>
        <taxon>Alveolata</taxon>
        <taxon>Apicomplexa</taxon>
        <taxon>Conoidasida</taxon>
        <taxon>Coccidia</taxon>
        <taxon>Eucoccidiorida</taxon>
        <taxon>Eimeriorina</taxon>
        <taxon>Cryptosporidiidae</taxon>
        <taxon>Cryptosporidium</taxon>
    </lineage>
</organism>
<feature type="transmembrane region" description="Helical" evidence="2">
    <location>
        <begin position="125"/>
        <end position="148"/>
    </location>
</feature>
<reference evidence="4 5" key="1">
    <citation type="submission" date="2014-11" db="EMBL/GenBank/DDBJ databases">
        <title>Comparative genomic analysis of Cryptosporidium hominis reveals occurrence of genetic recombination in virulent subtypes.</title>
        <authorList>
            <person name="Guo Y."/>
            <person name="Tang K."/>
            <person name="Frace M."/>
            <person name="Li N."/>
            <person name="Roellig D.M."/>
            <person name="Sammons S."/>
            <person name="Knipe K."/>
            <person name="Rowe L."/>
            <person name="Feng Y."/>
            <person name="Xiao L."/>
        </authorList>
    </citation>
    <scope>NUCLEOTIDE SEQUENCE [LARGE SCALE GENOMIC DNA]</scope>
    <source>
        <strain evidence="4">30976</strain>
    </source>
</reference>
<accession>A0A0S4TJN3</accession>
<feature type="transmembrane region" description="Helical" evidence="2">
    <location>
        <begin position="155"/>
        <end position="180"/>
    </location>
</feature>
<dbReference type="EMBL" id="LN877954">
    <property type="protein sequence ID" value="CUV07600.1"/>
    <property type="molecule type" value="Genomic_DNA"/>
</dbReference>
<feature type="compositionally biased region" description="Basic and acidic residues" evidence="1">
    <location>
        <begin position="212"/>
        <end position="229"/>
    </location>
</feature>
<dbReference type="VEuPathDB" id="CryptoDB:ChTU502y2012_409g0280"/>
<dbReference type="VEuPathDB" id="CryptoDB:GY17_00002799"/>
<feature type="compositionally biased region" description="Polar residues" evidence="1">
    <location>
        <begin position="196"/>
        <end position="211"/>
    </location>
</feature>
<dbReference type="VEuPathDB" id="CryptoDB:Chro.80068"/>
<evidence type="ECO:0000256" key="1">
    <source>
        <dbReference type="SAM" id="MobiDB-lite"/>
    </source>
</evidence>
<keyword evidence="2" id="KW-1133">Transmembrane helix</keyword>
<dbReference type="EMBL" id="JTAI01000001">
    <property type="protein sequence ID" value="PPS95382.1"/>
    <property type="molecule type" value="Genomic_DNA"/>
</dbReference>
<proteinExistence type="predicted"/>
<reference evidence="4 5" key="3">
    <citation type="submission" date="2017-10" db="EMBL/GenBank/DDBJ databases">
        <title>Consistent, comparative and evidence-based genome annotation and re-annotation for the closely-related species, Cryptosporidium parvum, C. hominis and C. tyzzeri.</title>
        <authorList>
            <person name="Baptista R.P."/>
            <person name="Li Y."/>
            <person name="Sateriale A."/>
            <person name="Striepen B."/>
            <person name="Kissinger J.C."/>
        </authorList>
    </citation>
    <scope>NUCLEOTIDE SEQUENCE [LARGE SCALE GENOMIC DNA]</scope>
    <source>
        <strain evidence="4">30976</strain>
    </source>
</reference>
<evidence type="ECO:0000313" key="3">
    <source>
        <dbReference type="EMBL" id="CUV07600.1"/>
    </source>
</evidence>
<dbReference type="AlphaFoldDB" id="A0A0S4TJN3"/>
<reference evidence="3" key="2">
    <citation type="submission" date="2015-08" db="EMBL/GenBank/DDBJ databases">
        <authorList>
            <person name="Babu N.S."/>
            <person name="Beckwith C.J."/>
            <person name="Beseler K.G."/>
            <person name="Brison A."/>
            <person name="Carone J.V."/>
            <person name="Caskin T.P."/>
            <person name="Diamond M."/>
            <person name="Durham M.E."/>
            <person name="Foxe J.M."/>
            <person name="Go M."/>
            <person name="Henderson B.A."/>
            <person name="Jones I.B."/>
            <person name="McGettigan J.A."/>
            <person name="Micheletti S.J."/>
            <person name="Nasrallah M.E."/>
            <person name="Ortiz D."/>
            <person name="Piller C.R."/>
            <person name="Privatt S.R."/>
            <person name="Schneider S.L."/>
            <person name="Sharp S."/>
            <person name="Smith T.C."/>
            <person name="Stanton J.D."/>
            <person name="Ullery H.E."/>
            <person name="Wilson R.J."/>
            <person name="Serrano M.G."/>
            <person name="Buck G."/>
            <person name="Lee V."/>
            <person name="Wang Y."/>
            <person name="Carvalho R."/>
            <person name="Voegtly L."/>
            <person name="Shi R."/>
            <person name="Duckworth R."/>
            <person name="Johnson A."/>
            <person name="Loviza R."/>
            <person name="Walstead R."/>
            <person name="Shah Z."/>
            <person name="Kiflezghi M."/>
            <person name="Wade K."/>
            <person name="Ball S.L."/>
            <person name="Bradley K.W."/>
            <person name="Asai D.J."/>
            <person name="Bowman C.A."/>
            <person name="Russell D.A."/>
            <person name="Pope W.H."/>
            <person name="Jacobs-Sera D."/>
            <person name="Hendrix R.W."/>
            <person name="Hatfull G.F."/>
        </authorList>
    </citation>
    <scope>NUCLEOTIDE SEQUENCE [LARGE SCALE GENOMIC DNA]</scope>
</reference>
<feature type="transmembrane region" description="Helical" evidence="2">
    <location>
        <begin position="46"/>
        <end position="65"/>
    </location>
</feature>
<dbReference type="OrthoDB" id="343972at2759"/>
<keyword evidence="5" id="KW-1185">Reference proteome</keyword>
<dbReference type="VEuPathDB" id="CryptoDB:CHUDEA8_530"/>
<evidence type="ECO:0000313" key="5">
    <source>
        <dbReference type="Proteomes" id="UP001429100"/>
    </source>
</evidence>
<evidence type="ECO:0000256" key="2">
    <source>
        <dbReference type="SAM" id="Phobius"/>
    </source>
</evidence>
<name>A0A0S4TJN3_CRYHO</name>
<sequence>MALSISIFPPRIWSKIISRTNGRSLDIFKYCCCCTSSTTKALYRFISFWSGFLLIFNILILLLCLRTSNKYPLFLKYLFPKLSEALSVEIGIIYILLYIISASNIITGFVGAITTYSYNIIALKIYMVCNYLNIIKDIIFFIVINILLNKWHIAFIHVVTFFFMLFLIFILIGLLSSFVAENLLYILEEERDESSTAQNTETASDSTNSRIAKNDENGNKDLEVAKDDETNNNSSIQN</sequence>
<dbReference type="Proteomes" id="UP000199752">
    <property type="component" value="Chromosome 8"/>
</dbReference>
<keyword evidence="2" id="KW-0812">Transmembrane</keyword>
<evidence type="ECO:0000313" key="4">
    <source>
        <dbReference type="EMBL" id="PPS95382.1"/>
    </source>
</evidence>
<dbReference type="Proteomes" id="UP001429100">
    <property type="component" value="Unassembled WGS sequence"/>
</dbReference>
<keyword evidence="2" id="KW-0472">Membrane</keyword>
<gene>
    <name evidence="3" type="ORF">CHUDEA8_530</name>
    <name evidence="4" type="ORF">GY17_00002799</name>
</gene>
<feature type="transmembrane region" description="Helical" evidence="2">
    <location>
        <begin position="86"/>
        <end position="113"/>
    </location>
</feature>
<feature type="region of interest" description="Disordered" evidence="1">
    <location>
        <begin position="196"/>
        <end position="238"/>
    </location>
</feature>
<protein>
    <submittedName>
        <fullName evidence="3">Uncharacterized protein</fullName>
    </submittedName>
</protein>